<dbReference type="InterPro" id="IPR041474">
    <property type="entry name" value="NicS_C"/>
</dbReference>
<keyword evidence="7" id="KW-1185">Reference proteome</keyword>
<dbReference type="EMBL" id="JAVREN010000032">
    <property type="protein sequence ID" value="MDT0309163.1"/>
    <property type="molecule type" value="Genomic_DNA"/>
</dbReference>
<feature type="DNA-binding region" description="H-T-H motif" evidence="4">
    <location>
        <begin position="32"/>
        <end position="51"/>
    </location>
</feature>
<evidence type="ECO:0000256" key="4">
    <source>
        <dbReference type="PROSITE-ProRule" id="PRU00335"/>
    </source>
</evidence>
<dbReference type="Proteomes" id="UP001183388">
    <property type="component" value="Unassembled WGS sequence"/>
</dbReference>
<evidence type="ECO:0000313" key="7">
    <source>
        <dbReference type="Proteomes" id="UP001183388"/>
    </source>
</evidence>
<evidence type="ECO:0000256" key="1">
    <source>
        <dbReference type="ARBA" id="ARBA00023015"/>
    </source>
</evidence>
<evidence type="ECO:0000259" key="5">
    <source>
        <dbReference type="PROSITE" id="PS50977"/>
    </source>
</evidence>
<dbReference type="SUPFAM" id="SSF46689">
    <property type="entry name" value="Homeodomain-like"/>
    <property type="match status" value="1"/>
</dbReference>
<feature type="domain" description="HTH tetR-type" evidence="5">
    <location>
        <begin position="9"/>
        <end position="69"/>
    </location>
</feature>
<dbReference type="Gene3D" id="1.10.10.60">
    <property type="entry name" value="Homeodomain-like"/>
    <property type="match status" value="1"/>
</dbReference>
<dbReference type="RefSeq" id="WP_311632119.1">
    <property type="nucleotide sequence ID" value="NZ_JAVREN010000032.1"/>
</dbReference>
<dbReference type="InterPro" id="IPR036271">
    <property type="entry name" value="Tet_transcr_reg_TetR-rel_C_sf"/>
</dbReference>
<dbReference type="Gene3D" id="1.10.357.10">
    <property type="entry name" value="Tetracycline Repressor, domain 2"/>
    <property type="match status" value="1"/>
</dbReference>
<keyword evidence="1" id="KW-0805">Transcription regulation</keyword>
<dbReference type="InterPro" id="IPR050109">
    <property type="entry name" value="HTH-type_TetR-like_transc_reg"/>
</dbReference>
<reference evidence="7" key="1">
    <citation type="submission" date="2023-07" db="EMBL/GenBank/DDBJ databases">
        <title>30 novel species of actinomycetes from the DSMZ collection.</title>
        <authorList>
            <person name="Nouioui I."/>
        </authorList>
    </citation>
    <scope>NUCLEOTIDE SEQUENCE [LARGE SCALE GENOMIC DNA]</scope>
    <source>
        <strain evidence="7">DSM 44917</strain>
    </source>
</reference>
<dbReference type="PANTHER" id="PTHR30055">
    <property type="entry name" value="HTH-TYPE TRANSCRIPTIONAL REGULATOR RUTR"/>
    <property type="match status" value="1"/>
</dbReference>
<organism evidence="6 7">
    <name type="scientific">Streptomyces boetiae</name>
    <dbReference type="NCBI Taxonomy" id="3075541"/>
    <lineage>
        <taxon>Bacteria</taxon>
        <taxon>Bacillati</taxon>
        <taxon>Actinomycetota</taxon>
        <taxon>Actinomycetes</taxon>
        <taxon>Kitasatosporales</taxon>
        <taxon>Streptomycetaceae</taxon>
        <taxon>Streptomyces</taxon>
    </lineage>
</organism>
<keyword evidence="3" id="KW-0804">Transcription</keyword>
<accession>A0ABU2LD22</accession>
<protein>
    <submittedName>
        <fullName evidence="6">TetR family transcriptional regulator</fullName>
    </submittedName>
</protein>
<evidence type="ECO:0000256" key="2">
    <source>
        <dbReference type="ARBA" id="ARBA00023125"/>
    </source>
</evidence>
<dbReference type="PROSITE" id="PS50977">
    <property type="entry name" value="HTH_TETR_2"/>
    <property type="match status" value="1"/>
</dbReference>
<keyword evidence="2 4" id="KW-0238">DNA-binding</keyword>
<dbReference type="Pfam" id="PF00440">
    <property type="entry name" value="TetR_N"/>
    <property type="match status" value="1"/>
</dbReference>
<evidence type="ECO:0000256" key="3">
    <source>
        <dbReference type="ARBA" id="ARBA00023163"/>
    </source>
</evidence>
<dbReference type="InterPro" id="IPR001647">
    <property type="entry name" value="HTH_TetR"/>
</dbReference>
<comment type="caution">
    <text evidence="6">The sequence shown here is derived from an EMBL/GenBank/DDBJ whole genome shotgun (WGS) entry which is preliminary data.</text>
</comment>
<name>A0ABU2LD22_9ACTN</name>
<dbReference type="SUPFAM" id="SSF48498">
    <property type="entry name" value="Tetracyclin repressor-like, C-terminal domain"/>
    <property type="match status" value="1"/>
</dbReference>
<dbReference type="Pfam" id="PF17938">
    <property type="entry name" value="TetR_C_29"/>
    <property type="match status" value="1"/>
</dbReference>
<dbReference type="PRINTS" id="PR00455">
    <property type="entry name" value="HTHTETR"/>
</dbReference>
<sequence>MRSTSTRRSATRRRLYEAAVALIAEQGFSSTTVDQIAERAGVAKGTVYYNFASKTELFEALLRDGVAPLVRGLRQAARAELDRGGRCLDALDAMTGAGLAFIAAHPDVTRLLVSEQWRTGRAWSPTVGKLRAEVAGVVEDVLEQGVKAGELDEGLDVPLTAGGLVGLVMAGALDWRSFYPARPLEDVHAALSALLRGRLAGGGRA</sequence>
<dbReference type="PANTHER" id="PTHR30055:SF238">
    <property type="entry name" value="MYCOFACTOCIN BIOSYNTHESIS TRANSCRIPTIONAL REGULATOR MFTR-RELATED"/>
    <property type="match status" value="1"/>
</dbReference>
<evidence type="ECO:0000313" key="6">
    <source>
        <dbReference type="EMBL" id="MDT0309163.1"/>
    </source>
</evidence>
<gene>
    <name evidence="6" type="ORF">RM780_19665</name>
</gene>
<dbReference type="InterPro" id="IPR009057">
    <property type="entry name" value="Homeodomain-like_sf"/>
</dbReference>
<proteinExistence type="predicted"/>